<name>A0A139H9U8_9PEZI</name>
<dbReference type="AlphaFoldDB" id="A0A139H9U8"/>
<gene>
    <name evidence="1" type="ORF">AC578_3043</name>
</gene>
<proteinExistence type="predicted"/>
<sequence length="131" mass="14487">MADILVLLEWQGALRLRKNGELGLLFGSRGQVLLEGCETVSLVQAKQLNSEQGFRAAGLQPRLQHIIANSTSHLCSQIFIDMLENAVDRAAFRSHLNTQLPPIMHTEYGCPANLLLTWKHAGEDGMELDGH</sequence>
<comment type="caution">
    <text evidence="1">The sequence shown here is derived from an EMBL/GenBank/DDBJ whole genome shotgun (WGS) entry which is preliminary data.</text>
</comment>
<keyword evidence="2" id="KW-1185">Reference proteome</keyword>
<protein>
    <submittedName>
        <fullName evidence="1">Uncharacterized protein</fullName>
    </submittedName>
</protein>
<dbReference type="EMBL" id="LFZN01000097">
    <property type="protein sequence ID" value="KXS99193.1"/>
    <property type="molecule type" value="Genomic_DNA"/>
</dbReference>
<evidence type="ECO:0000313" key="1">
    <source>
        <dbReference type="EMBL" id="KXS99193.1"/>
    </source>
</evidence>
<accession>A0A139H9U8</accession>
<reference evidence="1 2" key="1">
    <citation type="submission" date="2015-07" db="EMBL/GenBank/DDBJ databases">
        <title>Comparative genomics of the Sigatoka disease complex on banana suggests a link between parallel evolutionary changes in Pseudocercospora fijiensis and Pseudocercospora eumusae and increased virulence on the banana host.</title>
        <authorList>
            <person name="Chang T.-C."/>
            <person name="Salvucci A."/>
            <person name="Crous P.W."/>
            <person name="Stergiopoulos I."/>
        </authorList>
    </citation>
    <scope>NUCLEOTIDE SEQUENCE [LARGE SCALE GENOMIC DNA]</scope>
    <source>
        <strain evidence="1 2">CBS 114824</strain>
    </source>
</reference>
<organism evidence="1 2">
    <name type="scientific">Pseudocercospora eumusae</name>
    <dbReference type="NCBI Taxonomy" id="321146"/>
    <lineage>
        <taxon>Eukaryota</taxon>
        <taxon>Fungi</taxon>
        <taxon>Dikarya</taxon>
        <taxon>Ascomycota</taxon>
        <taxon>Pezizomycotina</taxon>
        <taxon>Dothideomycetes</taxon>
        <taxon>Dothideomycetidae</taxon>
        <taxon>Mycosphaerellales</taxon>
        <taxon>Mycosphaerellaceae</taxon>
        <taxon>Pseudocercospora</taxon>
    </lineage>
</organism>
<evidence type="ECO:0000313" key="2">
    <source>
        <dbReference type="Proteomes" id="UP000070133"/>
    </source>
</evidence>
<dbReference type="Proteomes" id="UP000070133">
    <property type="component" value="Unassembled WGS sequence"/>
</dbReference>